<dbReference type="PANTHER" id="PTHR37422:SF13">
    <property type="entry name" value="LIPOPOLYSACCHARIDE BIOSYNTHESIS PROTEIN PA4999-RELATED"/>
    <property type="match status" value="1"/>
</dbReference>
<evidence type="ECO:0000259" key="6">
    <source>
        <dbReference type="Pfam" id="PF04932"/>
    </source>
</evidence>
<protein>
    <recommendedName>
        <fullName evidence="6">O-antigen ligase-related domain-containing protein</fullName>
    </recommendedName>
</protein>
<comment type="caution">
    <text evidence="7">The sequence shown here is derived from an EMBL/GenBank/DDBJ whole genome shotgun (WGS) entry which is preliminary data.</text>
</comment>
<feature type="transmembrane region" description="Helical" evidence="5">
    <location>
        <begin position="176"/>
        <end position="197"/>
    </location>
</feature>
<sequence length="385" mass="43281">MKLLFSIFILLLPTQLAYHFWPDFAFVYGVRVDYFSPTIYATELLWLLIFALWIIKDKSAVRKILSKWRALVVLLVLAIVNIFFSSIPEVCAFKWLRVGEFLSLYFFIKNQKDIVQSIKVPLVVSLFLTLLLAITQIIKGGSHGGILYWLGERSFSTNTPGIALFNFLGTEMLRPYATFGHPNVLAGFSLIAFFLFIKKRGFLARTIVLISAISVFISVSQNAWLALFLTPVVYIFSNKIKNGLAKFVRLAAVTSLFLTLPNATHAPREIIERMELNEIAGNIISQRPVFGIGLGDFVSQLPTTSSLRSIWFLQPVHNVFLLVAAETGLVGLLFFVYFLGKNTNAKNALPVIAMVLTGLFDHYWISGFQTMMLAAIVLAIGYNKQ</sequence>
<proteinExistence type="predicted"/>
<evidence type="ECO:0000256" key="5">
    <source>
        <dbReference type="SAM" id="Phobius"/>
    </source>
</evidence>
<keyword evidence="2 5" id="KW-0812">Transmembrane</keyword>
<feature type="transmembrane region" description="Helical" evidence="5">
    <location>
        <begin position="209"/>
        <end position="235"/>
    </location>
</feature>
<evidence type="ECO:0000313" key="8">
    <source>
        <dbReference type="Proteomes" id="UP000178870"/>
    </source>
</evidence>
<reference evidence="7 8" key="1">
    <citation type="journal article" date="2016" name="Nat. Commun.">
        <title>Thousands of microbial genomes shed light on interconnected biogeochemical processes in an aquifer system.</title>
        <authorList>
            <person name="Anantharaman K."/>
            <person name="Brown C.T."/>
            <person name="Hug L.A."/>
            <person name="Sharon I."/>
            <person name="Castelle C.J."/>
            <person name="Probst A.J."/>
            <person name="Thomas B.C."/>
            <person name="Singh A."/>
            <person name="Wilkins M.J."/>
            <person name="Karaoz U."/>
            <person name="Brodie E.L."/>
            <person name="Williams K.H."/>
            <person name="Hubbard S.S."/>
            <person name="Banfield J.F."/>
        </authorList>
    </citation>
    <scope>NUCLEOTIDE SEQUENCE [LARGE SCALE GENOMIC DNA]</scope>
</reference>
<evidence type="ECO:0000256" key="2">
    <source>
        <dbReference type="ARBA" id="ARBA00022692"/>
    </source>
</evidence>
<feature type="transmembrane region" description="Helical" evidence="5">
    <location>
        <begin position="92"/>
        <end position="108"/>
    </location>
</feature>
<dbReference type="Proteomes" id="UP000178870">
    <property type="component" value="Unassembled WGS sequence"/>
</dbReference>
<evidence type="ECO:0000256" key="1">
    <source>
        <dbReference type="ARBA" id="ARBA00004141"/>
    </source>
</evidence>
<evidence type="ECO:0000256" key="3">
    <source>
        <dbReference type="ARBA" id="ARBA00022989"/>
    </source>
</evidence>
<feature type="domain" description="O-antigen ligase-related" evidence="6">
    <location>
        <begin position="207"/>
        <end position="336"/>
    </location>
</feature>
<evidence type="ECO:0000313" key="7">
    <source>
        <dbReference type="EMBL" id="OGM31843.1"/>
    </source>
</evidence>
<dbReference type="GO" id="GO:0016020">
    <property type="term" value="C:membrane"/>
    <property type="evidence" value="ECO:0007669"/>
    <property type="project" value="UniProtKB-SubCell"/>
</dbReference>
<keyword evidence="4 5" id="KW-0472">Membrane</keyword>
<dbReference type="EMBL" id="MGGP01000020">
    <property type="protein sequence ID" value="OGM31843.1"/>
    <property type="molecule type" value="Genomic_DNA"/>
</dbReference>
<evidence type="ECO:0000256" key="4">
    <source>
        <dbReference type="ARBA" id="ARBA00023136"/>
    </source>
</evidence>
<feature type="transmembrane region" description="Helical" evidence="5">
    <location>
        <begin position="319"/>
        <end position="340"/>
    </location>
</feature>
<feature type="transmembrane region" description="Helical" evidence="5">
    <location>
        <begin position="68"/>
        <end position="86"/>
    </location>
</feature>
<comment type="subcellular location">
    <subcellularLocation>
        <location evidence="1">Membrane</location>
        <topology evidence="1">Multi-pass membrane protein</topology>
    </subcellularLocation>
</comment>
<name>A0A1F7YWZ2_9BACT</name>
<dbReference type="InterPro" id="IPR007016">
    <property type="entry name" value="O-antigen_ligase-rel_domated"/>
</dbReference>
<dbReference type="InterPro" id="IPR051533">
    <property type="entry name" value="WaaL-like"/>
</dbReference>
<gene>
    <name evidence="7" type="ORF">A2803_00990</name>
</gene>
<feature type="transmembrane region" description="Helical" evidence="5">
    <location>
        <begin position="37"/>
        <end position="56"/>
    </location>
</feature>
<feature type="transmembrane region" description="Helical" evidence="5">
    <location>
        <begin position="120"/>
        <end position="138"/>
    </location>
</feature>
<organism evidence="7 8">
    <name type="scientific">Candidatus Woesebacteria bacterium RIFCSPHIGHO2_01_FULL_44_21</name>
    <dbReference type="NCBI Taxonomy" id="1802503"/>
    <lineage>
        <taxon>Bacteria</taxon>
        <taxon>Candidatus Woeseibacteriota</taxon>
    </lineage>
</organism>
<dbReference type="PANTHER" id="PTHR37422">
    <property type="entry name" value="TEICHURONIC ACID BIOSYNTHESIS PROTEIN TUAE"/>
    <property type="match status" value="1"/>
</dbReference>
<dbReference type="Pfam" id="PF04932">
    <property type="entry name" value="Wzy_C"/>
    <property type="match status" value="1"/>
</dbReference>
<accession>A0A1F7YWZ2</accession>
<dbReference type="AlphaFoldDB" id="A0A1F7YWZ2"/>
<keyword evidence="3 5" id="KW-1133">Transmembrane helix</keyword>
<feature type="transmembrane region" description="Helical" evidence="5">
    <location>
        <begin position="363"/>
        <end position="382"/>
    </location>
</feature>